<protein>
    <submittedName>
        <fullName evidence="2">TfuA-like core domain-containing protein</fullName>
    </submittedName>
</protein>
<organism evidence="2 3">
    <name type="scientific">Rhizobium straminoryzae</name>
    <dbReference type="NCBI Taxonomy" id="1387186"/>
    <lineage>
        <taxon>Bacteria</taxon>
        <taxon>Pseudomonadati</taxon>
        <taxon>Pseudomonadota</taxon>
        <taxon>Alphaproteobacteria</taxon>
        <taxon>Hyphomicrobiales</taxon>
        <taxon>Rhizobiaceae</taxon>
        <taxon>Rhizobium/Agrobacterium group</taxon>
        <taxon>Rhizobium</taxon>
    </lineage>
</organism>
<dbReference type="RefSeq" id="WP_143127688.1">
    <property type="nucleotide sequence ID" value="NZ_VJMG01000083.1"/>
</dbReference>
<evidence type="ECO:0000313" key="2">
    <source>
        <dbReference type="EMBL" id="TRL32267.1"/>
    </source>
</evidence>
<dbReference type="EMBL" id="VJMG01000083">
    <property type="protein sequence ID" value="TRL32267.1"/>
    <property type="molecule type" value="Genomic_DNA"/>
</dbReference>
<accession>A0A549SRP8</accession>
<keyword evidence="3" id="KW-1185">Reference proteome</keyword>
<gene>
    <name evidence="2" type="ORF">FNA46_23680</name>
</gene>
<sequence length="237" mass="24966">MTQIPHTVIFAGPSVHGLDPSAFPGLVWRGPAACGDLLQAVQQGARAIGLIDGLYGDCAAVWHKEILFALSQGVAVYGAASMGALRAAECDLFGMQGVGRIYEAYRDGLRVSDADVALSHAPADLDYRPLTLALVDAEATLAALAPDLAPARLARLLSAARALHFSRRTWRAVALAAGEGADVAQVLAERAVSPKQADALALLTLLQNECSAAPQPGWRFQNTLFFRSLAVRVAGQR</sequence>
<name>A0A549SRP8_9HYPH</name>
<evidence type="ECO:0000313" key="3">
    <source>
        <dbReference type="Proteomes" id="UP000316801"/>
    </source>
</evidence>
<reference evidence="2 3" key="1">
    <citation type="submission" date="2019-07" db="EMBL/GenBank/DDBJ databases">
        <title>Ln-dependent methylotrophs.</title>
        <authorList>
            <person name="Tani A."/>
        </authorList>
    </citation>
    <scope>NUCLEOTIDE SEQUENCE [LARGE SCALE GENOMIC DNA]</scope>
    <source>
        <strain evidence="2 3">SM12</strain>
    </source>
</reference>
<proteinExistence type="predicted"/>
<evidence type="ECO:0000259" key="1">
    <source>
        <dbReference type="Pfam" id="PF07812"/>
    </source>
</evidence>
<dbReference type="Proteomes" id="UP000316801">
    <property type="component" value="Unassembled WGS sequence"/>
</dbReference>
<dbReference type="InterPro" id="IPR012924">
    <property type="entry name" value="TfuA_core"/>
</dbReference>
<dbReference type="Pfam" id="PF07812">
    <property type="entry name" value="TfuA"/>
    <property type="match status" value="1"/>
</dbReference>
<feature type="domain" description="TfuA-like core" evidence="1">
    <location>
        <begin position="52"/>
        <end position="169"/>
    </location>
</feature>
<dbReference type="AlphaFoldDB" id="A0A549SRP8"/>
<comment type="caution">
    <text evidence="2">The sequence shown here is derived from an EMBL/GenBank/DDBJ whole genome shotgun (WGS) entry which is preliminary data.</text>
</comment>